<name>V6SL78_9FLAO</name>
<evidence type="ECO:0000256" key="1">
    <source>
        <dbReference type="ARBA" id="ARBA00022729"/>
    </source>
</evidence>
<reference evidence="3 4" key="1">
    <citation type="submission" date="2013-08" db="EMBL/GenBank/DDBJ databases">
        <title>Flavobacterium limnosediminis JC2902 genome sequencing.</title>
        <authorList>
            <person name="Lee K."/>
            <person name="Yi H."/>
            <person name="Park S."/>
            <person name="Chun J."/>
        </authorList>
    </citation>
    <scope>NUCLEOTIDE SEQUENCE [LARGE SCALE GENOMIC DNA]</scope>
    <source>
        <strain evidence="3 4">JC2902</strain>
    </source>
</reference>
<comment type="caution">
    <text evidence="3">The sequence shown here is derived from an EMBL/GenBank/DDBJ whole genome shotgun (WGS) entry which is preliminary data.</text>
</comment>
<dbReference type="eggNOG" id="COG4886">
    <property type="taxonomic scope" value="Bacteria"/>
</dbReference>
<feature type="domain" description="Secretion system C-terminal sorting" evidence="2">
    <location>
        <begin position="803"/>
        <end position="870"/>
    </location>
</feature>
<dbReference type="Gene3D" id="2.160.20.10">
    <property type="entry name" value="Single-stranded right-handed beta-helix, Pectin lyase-like"/>
    <property type="match status" value="2"/>
</dbReference>
<protein>
    <recommendedName>
        <fullName evidence="2">Secretion system C-terminal sorting domain-containing protein</fullName>
    </recommendedName>
</protein>
<organism evidence="3 4">
    <name type="scientific">Flavobacterium limnosediminis JC2902</name>
    <dbReference type="NCBI Taxonomy" id="1341181"/>
    <lineage>
        <taxon>Bacteria</taxon>
        <taxon>Pseudomonadati</taxon>
        <taxon>Bacteroidota</taxon>
        <taxon>Flavobacteriia</taxon>
        <taxon>Flavobacteriales</taxon>
        <taxon>Flavobacteriaceae</taxon>
        <taxon>Flavobacterium</taxon>
    </lineage>
</organism>
<dbReference type="PATRIC" id="fig|1341181.4.peg.2023"/>
<accession>V6SL78</accession>
<dbReference type="InterPro" id="IPR006626">
    <property type="entry name" value="PbH1"/>
</dbReference>
<keyword evidence="4" id="KW-1185">Reference proteome</keyword>
<dbReference type="InterPro" id="IPR026444">
    <property type="entry name" value="Secre_tail"/>
</dbReference>
<evidence type="ECO:0000313" key="3">
    <source>
        <dbReference type="EMBL" id="ESU27356.1"/>
    </source>
</evidence>
<dbReference type="eggNOG" id="COG3291">
    <property type="taxonomic scope" value="Bacteria"/>
</dbReference>
<gene>
    <name evidence="3" type="ORF">FLJC2902T_20610</name>
</gene>
<dbReference type="STRING" id="1341181.FLJC2902T_20610"/>
<proteinExistence type="predicted"/>
<keyword evidence="1" id="KW-0732">Signal</keyword>
<dbReference type="Proteomes" id="UP000018004">
    <property type="component" value="Unassembled WGS sequence"/>
</dbReference>
<dbReference type="InterPro" id="IPR012334">
    <property type="entry name" value="Pectin_lyas_fold"/>
</dbReference>
<dbReference type="RefSeq" id="WP_023579643.1">
    <property type="nucleotide sequence ID" value="NZ_AVGG01000011.1"/>
</dbReference>
<sequence>MKKNYIAFCPELLSGLKTELQMKVALLLFTYFVVFNVQGQVAVTGAVTGNGSYATLGAAFTAIGTSQTGANINIAVSGNTTESAIVNIGAGNWTSVTISPSGGSWTVSGSLASELIRFNGADNVTINGLNTGGNGLTITNTSTSNTDGTSTIKFLADATNNIITNCTVLGSCSMVHTNLGGVVWFSDGTTTGNDDNTISNCNIGPAGSTLPSKLIYGRGMTTNAAIGNSGITITNCNLYDFFLTPSSLGCAAIYATTGNSDWTISNNKIYQTGTRTFTGASTMTMYGILCSNVAYGNNMQITGNIIGYANSAGTGTLTLAGSGAPGVFQGIYLNASPSAVNTCNINNNTISDISLTSSAGGSVNVFYGINNLTTATSNTINVNGNTVRNIVTNTTSGIMHPIFAGSATTLNCSNNTINNISRTGAGILYGISYASSTTVTFNANTISNLSSTSASSTASVSGIYSANSPQNEIFTNNVLSNFSSLSTAAQSIYGIYNQTANLGNKTFQNNSFTNFSLPNTGAGSIYGIRMAAGGTLNEVSGNTVSSFSGGTNIYGISVAAGTTNNVYKNKVYGLSSSVASPSVSGISISGGTTNNIYNNIIGDLTAPSANAANPLNGIYISGGSTANVYYNTVRLNANSVGALFGSSAVYAVTGTTVDFRNNIFTNESTAAGAGLAAAYRRSSTTLTSYASASNNNLFYGSTIFTDGTNTDATLAVYQARVSTRDVASVSVLPAFTSTTGSNPQFLHIDTTVATPIEGGGTPIVGCTNDYDGDVRNATTPDIGADEFTTVLGVSDFALSSLKVYPNPVNDVLQIENSQFMTAIEMYNIEGRKVISKSVNSMTASIPMSEFAVGAYFVVITSDNAVKTVKVVKR</sequence>
<dbReference type="NCBIfam" id="TIGR04183">
    <property type="entry name" value="Por_Secre_tail"/>
    <property type="match status" value="1"/>
</dbReference>
<dbReference type="EMBL" id="AVGG01000011">
    <property type="protein sequence ID" value="ESU27356.1"/>
    <property type="molecule type" value="Genomic_DNA"/>
</dbReference>
<evidence type="ECO:0000259" key="2">
    <source>
        <dbReference type="Pfam" id="PF18962"/>
    </source>
</evidence>
<dbReference type="Pfam" id="PF18962">
    <property type="entry name" value="Por_Secre_tail"/>
    <property type="match status" value="1"/>
</dbReference>
<dbReference type="SMART" id="SM00710">
    <property type="entry name" value="PbH1"/>
    <property type="match status" value="14"/>
</dbReference>
<dbReference type="OrthoDB" id="1362793at2"/>
<dbReference type="SUPFAM" id="SSF51126">
    <property type="entry name" value="Pectin lyase-like"/>
    <property type="match status" value="2"/>
</dbReference>
<dbReference type="InterPro" id="IPR011050">
    <property type="entry name" value="Pectin_lyase_fold/virulence"/>
</dbReference>
<evidence type="ECO:0000313" key="4">
    <source>
        <dbReference type="Proteomes" id="UP000018004"/>
    </source>
</evidence>
<dbReference type="AlphaFoldDB" id="V6SL78"/>